<dbReference type="InterPro" id="IPR050763">
    <property type="entry name" value="ABC_transporter_ATP-binding"/>
</dbReference>
<dbReference type="SMART" id="SM00382">
    <property type="entry name" value="AAA"/>
    <property type="match status" value="1"/>
</dbReference>
<dbReference type="PROSITE" id="PS50893">
    <property type="entry name" value="ABC_TRANSPORTER_2"/>
    <property type="match status" value="1"/>
</dbReference>
<keyword evidence="2" id="KW-0813">Transport</keyword>
<evidence type="ECO:0000256" key="1">
    <source>
        <dbReference type="ARBA" id="ARBA00004202"/>
    </source>
</evidence>
<dbReference type="GO" id="GO:0016887">
    <property type="term" value="F:ATP hydrolysis activity"/>
    <property type="evidence" value="ECO:0007669"/>
    <property type="project" value="InterPro"/>
</dbReference>
<accession>A0A511M973</accession>
<dbReference type="EMBL" id="BJXA01000003">
    <property type="protein sequence ID" value="GEM36256.1"/>
    <property type="molecule type" value="Genomic_DNA"/>
</dbReference>
<evidence type="ECO:0000259" key="6">
    <source>
        <dbReference type="PROSITE" id="PS50893"/>
    </source>
</evidence>
<dbReference type="InterPro" id="IPR017871">
    <property type="entry name" value="ABC_transporter-like_CS"/>
</dbReference>
<evidence type="ECO:0000256" key="2">
    <source>
        <dbReference type="ARBA" id="ARBA00022448"/>
    </source>
</evidence>
<proteinExistence type="predicted"/>
<keyword evidence="3" id="KW-0547">Nucleotide-binding</keyword>
<dbReference type="GO" id="GO:0005886">
    <property type="term" value="C:plasma membrane"/>
    <property type="evidence" value="ECO:0007669"/>
    <property type="project" value="UniProtKB-SubCell"/>
</dbReference>
<dbReference type="PANTHER" id="PTHR42711">
    <property type="entry name" value="ABC TRANSPORTER ATP-BINDING PROTEIN"/>
    <property type="match status" value="1"/>
</dbReference>
<name>A0A511M973_9NOCA</name>
<dbReference type="InterPro" id="IPR003593">
    <property type="entry name" value="AAA+_ATPase"/>
</dbReference>
<dbReference type="PROSITE" id="PS00211">
    <property type="entry name" value="ABC_TRANSPORTER_1"/>
    <property type="match status" value="1"/>
</dbReference>
<dbReference type="RefSeq" id="WP_222594972.1">
    <property type="nucleotide sequence ID" value="NZ_BJXA01000003.1"/>
</dbReference>
<evidence type="ECO:0000313" key="8">
    <source>
        <dbReference type="Proteomes" id="UP000321424"/>
    </source>
</evidence>
<comment type="caution">
    <text evidence="7">The sequence shown here is derived from an EMBL/GenBank/DDBJ whole genome shotgun (WGS) entry which is preliminary data.</text>
</comment>
<dbReference type="PANTHER" id="PTHR42711:SF19">
    <property type="entry name" value="DOXORUBICIN RESISTANCE ATP-BINDING PROTEIN DRRA"/>
    <property type="match status" value="1"/>
</dbReference>
<dbReference type="Gene3D" id="3.40.50.300">
    <property type="entry name" value="P-loop containing nucleotide triphosphate hydrolases"/>
    <property type="match status" value="1"/>
</dbReference>
<comment type="subcellular location">
    <subcellularLocation>
        <location evidence="1">Cell membrane</location>
        <topology evidence="1">Peripheral membrane protein</topology>
    </subcellularLocation>
</comment>
<protein>
    <submittedName>
        <fullName evidence="7">Daunorubicin resistance protein DrrA family ABC transporter ATP-binding protein</fullName>
    </submittedName>
</protein>
<dbReference type="GO" id="GO:0005524">
    <property type="term" value="F:ATP binding"/>
    <property type="evidence" value="ECO:0007669"/>
    <property type="project" value="UniProtKB-KW"/>
</dbReference>
<reference evidence="7 8" key="1">
    <citation type="submission" date="2019-07" db="EMBL/GenBank/DDBJ databases">
        <title>Whole genome shotgun sequence of Nocardia ninae NBRC 108245.</title>
        <authorList>
            <person name="Hosoyama A."/>
            <person name="Uohara A."/>
            <person name="Ohji S."/>
            <person name="Ichikawa N."/>
        </authorList>
    </citation>
    <scope>NUCLEOTIDE SEQUENCE [LARGE SCALE GENOMIC DNA]</scope>
    <source>
        <strain evidence="7 8">NBRC 108245</strain>
    </source>
</reference>
<evidence type="ECO:0000313" key="7">
    <source>
        <dbReference type="EMBL" id="GEM36256.1"/>
    </source>
</evidence>
<dbReference type="InterPro" id="IPR027417">
    <property type="entry name" value="P-loop_NTPase"/>
</dbReference>
<sequence>MTPLLEADGVVKRFGAIRALDGLDLVAERGELLAILGRNGAGKTTFVRMLATLTRPGAGSVRVFGNDTVRDAQRVRSSIGLAGQHATVEPLLTGFENLVMIGVLFGLTRRAAKVAATRVLERLGLTDRGGDRVATYSGGMRRRLDLGASLVGRPALLLLDEPTTGLDPASRHELWKLVRDLISDGVDVVLTTQYLEEADVLADRVVVLEAGRVVADGTPEELKGMHGCDVVSLRARRPEDLGAIEAVLTDLARDEVTVDAAAGSARWSSPNGGADAARCFAAAAAVGAVIEEITVRRPTLEEAFLALTDTPREAEVVS</sequence>
<dbReference type="InterPro" id="IPR003439">
    <property type="entry name" value="ABC_transporter-like_ATP-bd"/>
</dbReference>
<evidence type="ECO:0000256" key="5">
    <source>
        <dbReference type="ARBA" id="ARBA00023251"/>
    </source>
</evidence>
<dbReference type="SUPFAM" id="SSF52540">
    <property type="entry name" value="P-loop containing nucleoside triphosphate hydrolases"/>
    <property type="match status" value="1"/>
</dbReference>
<dbReference type="Proteomes" id="UP000321424">
    <property type="component" value="Unassembled WGS sequence"/>
</dbReference>
<keyword evidence="8" id="KW-1185">Reference proteome</keyword>
<evidence type="ECO:0000256" key="3">
    <source>
        <dbReference type="ARBA" id="ARBA00022741"/>
    </source>
</evidence>
<feature type="domain" description="ABC transporter" evidence="6">
    <location>
        <begin position="5"/>
        <end position="235"/>
    </location>
</feature>
<organism evidence="7 8">
    <name type="scientific">Nocardia ninae NBRC 108245</name>
    <dbReference type="NCBI Taxonomy" id="1210091"/>
    <lineage>
        <taxon>Bacteria</taxon>
        <taxon>Bacillati</taxon>
        <taxon>Actinomycetota</taxon>
        <taxon>Actinomycetes</taxon>
        <taxon>Mycobacteriales</taxon>
        <taxon>Nocardiaceae</taxon>
        <taxon>Nocardia</taxon>
    </lineage>
</organism>
<dbReference type="Pfam" id="PF00005">
    <property type="entry name" value="ABC_tran"/>
    <property type="match status" value="1"/>
</dbReference>
<gene>
    <name evidence="7" type="ORF">NN4_07750</name>
</gene>
<keyword evidence="4 7" id="KW-0067">ATP-binding</keyword>
<dbReference type="GO" id="GO:0046677">
    <property type="term" value="P:response to antibiotic"/>
    <property type="evidence" value="ECO:0007669"/>
    <property type="project" value="UniProtKB-KW"/>
</dbReference>
<dbReference type="AlphaFoldDB" id="A0A511M973"/>
<evidence type="ECO:0000256" key="4">
    <source>
        <dbReference type="ARBA" id="ARBA00022840"/>
    </source>
</evidence>
<keyword evidence="5" id="KW-0046">Antibiotic resistance</keyword>